<feature type="domain" description="Glycan binding protein Y3-like" evidence="2">
    <location>
        <begin position="42"/>
        <end position="120"/>
    </location>
</feature>
<sequence length="120" mass="12758">MHLFKTILVGGTSLLSIASAGCFSGGTTWDDKGRAIATLEGVCKELTGDYNGGITRSTCRNGSGDLRYNFTVKKDTSGHGKLGRDYCVRMLSREISGCDHGGRSSYADFTFTSDPNAGKC</sequence>
<evidence type="ECO:0000313" key="3">
    <source>
        <dbReference type="EMBL" id="KAF7505935.1"/>
    </source>
</evidence>
<feature type="signal peptide" evidence="1">
    <location>
        <begin position="1"/>
        <end position="20"/>
    </location>
</feature>
<name>A0A8H7AB69_9EURO</name>
<organism evidence="3 4">
    <name type="scientific">Endocarpon pusillum</name>
    <dbReference type="NCBI Taxonomy" id="364733"/>
    <lineage>
        <taxon>Eukaryota</taxon>
        <taxon>Fungi</taxon>
        <taxon>Dikarya</taxon>
        <taxon>Ascomycota</taxon>
        <taxon>Pezizomycotina</taxon>
        <taxon>Eurotiomycetes</taxon>
        <taxon>Chaetothyriomycetidae</taxon>
        <taxon>Verrucariales</taxon>
        <taxon>Verrucariaceae</taxon>
        <taxon>Endocarpon</taxon>
    </lineage>
</organism>
<evidence type="ECO:0000313" key="4">
    <source>
        <dbReference type="Proteomes" id="UP000606974"/>
    </source>
</evidence>
<comment type="caution">
    <text evidence="3">The sequence shown here is derived from an EMBL/GenBank/DDBJ whole genome shotgun (WGS) entry which is preliminary data.</text>
</comment>
<evidence type="ECO:0000259" key="2">
    <source>
        <dbReference type="Pfam" id="PF22803"/>
    </source>
</evidence>
<reference evidence="3" key="1">
    <citation type="submission" date="2020-02" db="EMBL/GenBank/DDBJ databases">
        <authorList>
            <person name="Palmer J.M."/>
        </authorList>
    </citation>
    <scope>NUCLEOTIDE SEQUENCE</scope>
    <source>
        <strain evidence="3">EPUS1.4</strain>
        <tissue evidence="3">Thallus</tissue>
    </source>
</reference>
<dbReference type="AlphaFoldDB" id="A0A8H7AB69"/>
<accession>A0A8H7AB69</accession>
<protein>
    <recommendedName>
        <fullName evidence="2">Glycan binding protein Y3-like domain-containing protein</fullName>
    </recommendedName>
</protein>
<dbReference type="Proteomes" id="UP000606974">
    <property type="component" value="Unassembled WGS sequence"/>
</dbReference>
<dbReference type="Pfam" id="PF22803">
    <property type="entry name" value="GBD_Y3"/>
    <property type="match status" value="1"/>
</dbReference>
<gene>
    <name evidence="3" type="ORF">GJ744_012377</name>
</gene>
<dbReference type="PROSITE" id="PS51257">
    <property type="entry name" value="PROKAR_LIPOPROTEIN"/>
    <property type="match status" value="1"/>
</dbReference>
<dbReference type="EMBL" id="JAACFV010000097">
    <property type="protein sequence ID" value="KAF7505935.1"/>
    <property type="molecule type" value="Genomic_DNA"/>
</dbReference>
<feature type="chain" id="PRO_5034501324" description="Glycan binding protein Y3-like domain-containing protein" evidence="1">
    <location>
        <begin position="21"/>
        <end position="120"/>
    </location>
</feature>
<keyword evidence="1" id="KW-0732">Signal</keyword>
<proteinExistence type="predicted"/>
<keyword evidence="4" id="KW-1185">Reference proteome</keyword>
<dbReference type="InterPro" id="IPR054443">
    <property type="entry name" value="Y3-like_dom"/>
</dbReference>
<dbReference type="OrthoDB" id="4825549at2759"/>
<evidence type="ECO:0000256" key="1">
    <source>
        <dbReference type="SAM" id="SignalP"/>
    </source>
</evidence>